<dbReference type="Proteomes" id="UP001465976">
    <property type="component" value="Unassembled WGS sequence"/>
</dbReference>
<protein>
    <submittedName>
        <fullName evidence="1">Uncharacterized protein</fullName>
    </submittedName>
</protein>
<keyword evidence="2" id="KW-1185">Reference proteome</keyword>
<gene>
    <name evidence="1" type="ORF">V5O48_001836</name>
</gene>
<accession>A0ABR3FXB3</accession>
<dbReference type="EMBL" id="JBAHYK010000037">
    <property type="protein sequence ID" value="KAL0580177.1"/>
    <property type="molecule type" value="Genomic_DNA"/>
</dbReference>
<proteinExistence type="predicted"/>
<sequence length="430" mass="49693">MADPALDVAMADPPPNNPVRMLLISLNLHSSLALQQHAVQQREMRIIIDKMKEGVNQFSQEMFGETRNEDAQVAVLGPLLLLTTKILGVSLDPRAEAEPETPLTLDRRPRDAIGNREQQVMRVWVKEHWERRNAPVPESGLMTRFLSILKDMDLWRDRRHHLYLEPFKTLWNSSHMTDETRVIQFANEKSNAATAWNRGMAAFVLERDVIPLMNSSLPQRARTWEGDIDWTISMIGRIADHCQYRSGVRRRNAAAKANERKKARRDAQLEREFALRVKVASIRGWRKTESALRKLGHDGMSSDEEEDETAVPRRQHVRIVHHHPWRSRRATQMVRRLQVAVDQFGAEKGRVGNVRNERKITDVTDDPTKSSRRHNPVPELLPDNFYNWEILGNREFHKNLNRPGGANARRVLRPKPATDELEIEHMVLGD</sequence>
<evidence type="ECO:0000313" key="2">
    <source>
        <dbReference type="Proteomes" id="UP001465976"/>
    </source>
</evidence>
<comment type="caution">
    <text evidence="1">The sequence shown here is derived from an EMBL/GenBank/DDBJ whole genome shotgun (WGS) entry which is preliminary data.</text>
</comment>
<organism evidence="1 2">
    <name type="scientific">Marasmius crinis-equi</name>
    <dbReference type="NCBI Taxonomy" id="585013"/>
    <lineage>
        <taxon>Eukaryota</taxon>
        <taxon>Fungi</taxon>
        <taxon>Dikarya</taxon>
        <taxon>Basidiomycota</taxon>
        <taxon>Agaricomycotina</taxon>
        <taxon>Agaricomycetes</taxon>
        <taxon>Agaricomycetidae</taxon>
        <taxon>Agaricales</taxon>
        <taxon>Marasmiineae</taxon>
        <taxon>Marasmiaceae</taxon>
        <taxon>Marasmius</taxon>
    </lineage>
</organism>
<evidence type="ECO:0000313" key="1">
    <source>
        <dbReference type="EMBL" id="KAL0580177.1"/>
    </source>
</evidence>
<reference evidence="1 2" key="1">
    <citation type="submission" date="2024-02" db="EMBL/GenBank/DDBJ databases">
        <title>A draft genome for the cacao thread blight pathogen Marasmius crinis-equi.</title>
        <authorList>
            <person name="Cohen S.P."/>
            <person name="Baruah I.K."/>
            <person name="Amoako-Attah I."/>
            <person name="Bukari Y."/>
            <person name="Meinhardt L.W."/>
            <person name="Bailey B.A."/>
        </authorList>
    </citation>
    <scope>NUCLEOTIDE SEQUENCE [LARGE SCALE GENOMIC DNA]</scope>
    <source>
        <strain evidence="1 2">GH-76</strain>
    </source>
</reference>
<name>A0ABR3FXB3_9AGAR</name>